<sequence length="509" mass="59263">MKFVVVENEIRIREGLIKLVQKINPDYQMLGEAKDGIEGARMITEKRPDLVITDIRMPKLDGLGMLNRLKENHIPVRAIVLSAYSEFAYARKALQLGVSEYLLKPISVGELSRSLKNIESQLVSDQEQLALFSMEKILHSVISGEMEVDQKARRFLAENYQVDTEGYFALVDVYTGKRSETDYQKFVRIIKMILQNKIGLCYKLIMEQKRYNILIVIYNVKDCRPLYDWFNTFFSSEMRRNGLKDFGTVWSSFQDLDQIREAAKESSGLLEWSLVLGDNRMISKTEIHRLQLNPVSYPVFIEGRVRTALCTLDKNTFESGIKNFIDYYNERRFFSPREIKESFIRFIWAVLSIAREVVYEDYAAINQQQLLEQISLAITWRELEHATHILLHLLPGSLGENQNESLLVIRVKNMIHEFYSQGITLEEIAAKSNVTPEYLSTQFHLETGSNFSTYLKEYRIQKAKELLIGTNLKLYSVSKKIGYRDPKYFCRVFKDTTGLNPSEYRKTNR</sequence>
<dbReference type="AlphaFoldDB" id="E1RAJ6"/>
<dbReference type="Gene3D" id="1.10.10.60">
    <property type="entry name" value="Homeodomain-like"/>
    <property type="match status" value="2"/>
</dbReference>
<evidence type="ECO:0000256" key="7">
    <source>
        <dbReference type="ARBA" id="ARBA00023163"/>
    </source>
</evidence>
<keyword evidence="4" id="KW-0902">Two-component regulatory system</keyword>
<dbReference type="GO" id="GO:0005737">
    <property type="term" value="C:cytoplasm"/>
    <property type="evidence" value="ECO:0007669"/>
    <property type="project" value="UniProtKB-SubCell"/>
</dbReference>
<dbReference type="KEGG" id="ssm:Spirs_3266"/>
<dbReference type="InterPro" id="IPR018060">
    <property type="entry name" value="HTH_AraC"/>
</dbReference>
<dbReference type="EMBL" id="CP002116">
    <property type="protein sequence ID" value="ADK82364.1"/>
    <property type="molecule type" value="Genomic_DNA"/>
</dbReference>
<dbReference type="GO" id="GO:0003700">
    <property type="term" value="F:DNA-binding transcription factor activity"/>
    <property type="evidence" value="ECO:0007669"/>
    <property type="project" value="InterPro"/>
</dbReference>
<evidence type="ECO:0000313" key="12">
    <source>
        <dbReference type="Proteomes" id="UP000002318"/>
    </source>
</evidence>
<dbReference type="SMART" id="SM00448">
    <property type="entry name" value="REC"/>
    <property type="match status" value="1"/>
</dbReference>
<keyword evidence="7" id="KW-0804">Transcription</keyword>
<dbReference type="PROSITE" id="PS50110">
    <property type="entry name" value="RESPONSE_REGULATORY"/>
    <property type="match status" value="1"/>
</dbReference>
<evidence type="ECO:0000259" key="9">
    <source>
        <dbReference type="PROSITE" id="PS01124"/>
    </source>
</evidence>
<dbReference type="eggNOG" id="COG2207">
    <property type="taxonomic scope" value="Bacteria"/>
</dbReference>
<dbReference type="InterPro" id="IPR009057">
    <property type="entry name" value="Homeodomain-like_sf"/>
</dbReference>
<keyword evidence="3 8" id="KW-0597">Phosphoprotein</keyword>
<dbReference type="eggNOG" id="COG4753">
    <property type="taxonomic scope" value="Bacteria"/>
</dbReference>
<dbReference type="SUPFAM" id="SSF46689">
    <property type="entry name" value="Homeodomain-like"/>
    <property type="match status" value="1"/>
</dbReference>
<dbReference type="Pfam" id="PF12833">
    <property type="entry name" value="HTH_18"/>
    <property type="match status" value="1"/>
</dbReference>
<keyword evidence="2" id="KW-0963">Cytoplasm</keyword>
<evidence type="ECO:0000256" key="4">
    <source>
        <dbReference type="ARBA" id="ARBA00023012"/>
    </source>
</evidence>
<dbReference type="HOGENOM" id="CLU_000445_5_0_12"/>
<evidence type="ECO:0000256" key="5">
    <source>
        <dbReference type="ARBA" id="ARBA00023015"/>
    </source>
</evidence>
<reference evidence="11 12" key="1">
    <citation type="journal article" date="2010" name="Stand. Genomic Sci.">
        <title>Complete genome sequence of Spirochaeta smaragdinae type strain (SEBR 4228).</title>
        <authorList>
            <person name="Mavromatis K."/>
            <person name="Yasawong M."/>
            <person name="Chertkov O."/>
            <person name="Lapidus A."/>
            <person name="Lucas S."/>
            <person name="Nolan M."/>
            <person name="Del Rio T.G."/>
            <person name="Tice H."/>
            <person name="Cheng J.F."/>
            <person name="Pitluck S."/>
            <person name="Liolios K."/>
            <person name="Ivanova N."/>
            <person name="Tapia R."/>
            <person name="Han C."/>
            <person name="Bruce D."/>
            <person name="Goodwin L."/>
            <person name="Pati A."/>
            <person name="Chen A."/>
            <person name="Palaniappan K."/>
            <person name="Land M."/>
            <person name="Hauser L."/>
            <person name="Chang Y.J."/>
            <person name="Jeffries C.D."/>
            <person name="Detter J.C."/>
            <person name="Rohde M."/>
            <person name="Brambilla E."/>
            <person name="Spring S."/>
            <person name="Goker M."/>
            <person name="Sikorski J."/>
            <person name="Woyke T."/>
            <person name="Bristow J."/>
            <person name="Eisen J.A."/>
            <person name="Markowitz V."/>
            <person name="Hugenholtz P."/>
            <person name="Klenk H.P."/>
            <person name="Kyrpides N.C."/>
        </authorList>
    </citation>
    <scope>NUCLEOTIDE SEQUENCE [LARGE SCALE GENOMIC DNA]</scope>
    <source>
        <strain evidence="12">DSM 11293 / JCM 15392 / SEBR 4228</strain>
    </source>
</reference>
<dbReference type="STRING" id="573413.Spirs_3266"/>
<evidence type="ECO:0000256" key="2">
    <source>
        <dbReference type="ARBA" id="ARBA00022490"/>
    </source>
</evidence>
<dbReference type="SUPFAM" id="SSF52172">
    <property type="entry name" value="CheY-like"/>
    <property type="match status" value="1"/>
</dbReference>
<keyword evidence="12" id="KW-1185">Reference proteome</keyword>
<keyword evidence="6" id="KW-0238">DNA-binding</keyword>
<dbReference type="CDD" id="cd17536">
    <property type="entry name" value="REC_YesN-like"/>
    <property type="match status" value="1"/>
</dbReference>
<name>E1RAJ6_SEDSS</name>
<evidence type="ECO:0000256" key="6">
    <source>
        <dbReference type="ARBA" id="ARBA00023125"/>
    </source>
</evidence>
<dbReference type="PROSITE" id="PS01124">
    <property type="entry name" value="HTH_ARAC_FAMILY_2"/>
    <property type="match status" value="1"/>
</dbReference>
<dbReference type="Proteomes" id="UP000002318">
    <property type="component" value="Chromosome"/>
</dbReference>
<protein>
    <submittedName>
        <fullName evidence="11">Two component transcriptional regulator, AraC family</fullName>
    </submittedName>
</protein>
<dbReference type="InterPro" id="IPR011006">
    <property type="entry name" value="CheY-like_superfamily"/>
</dbReference>
<dbReference type="GO" id="GO:0043565">
    <property type="term" value="F:sequence-specific DNA binding"/>
    <property type="evidence" value="ECO:0007669"/>
    <property type="project" value="InterPro"/>
</dbReference>
<evidence type="ECO:0000256" key="1">
    <source>
        <dbReference type="ARBA" id="ARBA00004496"/>
    </source>
</evidence>
<organism evidence="11 12">
    <name type="scientific">Sediminispirochaeta smaragdinae (strain DSM 11293 / JCM 15392 / SEBR 4228)</name>
    <name type="common">Spirochaeta smaragdinae</name>
    <dbReference type="NCBI Taxonomy" id="573413"/>
    <lineage>
        <taxon>Bacteria</taxon>
        <taxon>Pseudomonadati</taxon>
        <taxon>Spirochaetota</taxon>
        <taxon>Spirochaetia</taxon>
        <taxon>Spirochaetales</taxon>
        <taxon>Spirochaetaceae</taxon>
        <taxon>Sediminispirochaeta</taxon>
    </lineage>
</organism>
<keyword evidence="5" id="KW-0805">Transcription regulation</keyword>
<accession>E1RAJ6</accession>
<evidence type="ECO:0000313" key="11">
    <source>
        <dbReference type="EMBL" id="ADK82364.1"/>
    </source>
</evidence>
<dbReference type="OrthoDB" id="327083at2"/>
<dbReference type="GO" id="GO:0000160">
    <property type="term" value="P:phosphorelay signal transduction system"/>
    <property type="evidence" value="ECO:0007669"/>
    <property type="project" value="UniProtKB-KW"/>
</dbReference>
<dbReference type="Gene3D" id="3.40.50.2300">
    <property type="match status" value="1"/>
</dbReference>
<dbReference type="InterPro" id="IPR001789">
    <property type="entry name" value="Sig_transdc_resp-reg_receiver"/>
</dbReference>
<feature type="domain" description="HTH araC/xylS-type" evidence="9">
    <location>
        <begin position="409"/>
        <end position="507"/>
    </location>
</feature>
<dbReference type="RefSeq" id="WP_013255823.1">
    <property type="nucleotide sequence ID" value="NC_014364.1"/>
</dbReference>
<dbReference type="Pfam" id="PF00072">
    <property type="entry name" value="Response_reg"/>
    <property type="match status" value="1"/>
</dbReference>
<proteinExistence type="predicted"/>
<dbReference type="PANTHER" id="PTHR42713">
    <property type="entry name" value="HISTIDINE KINASE-RELATED"/>
    <property type="match status" value="1"/>
</dbReference>
<dbReference type="InterPro" id="IPR051552">
    <property type="entry name" value="HptR"/>
</dbReference>
<feature type="domain" description="Response regulatory" evidence="10">
    <location>
        <begin position="2"/>
        <end position="119"/>
    </location>
</feature>
<evidence type="ECO:0000256" key="8">
    <source>
        <dbReference type="PROSITE-ProRule" id="PRU00169"/>
    </source>
</evidence>
<gene>
    <name evidence="11" type="ordered locus">Spirs_3266</name>
</gene>
<evidence type="ECO:0000256" key="3">
    <source>
        <dbReference type="ARBA" id="ARBA00022553"/>
    </source>
</evidence>
<dbReference type="SMART" id="SM00342">
    <property type="entry name" value="HTH_ARAC"/>
    <property type="match status" value="1"/>
</dbReference>
<dbReference type="PANTHER" id="PTHR42713:SF3">
    <property type="entry name" value="TRANSCRIPTIONAL REGULATORY PROTEIN HPTR"/>
    <property type="match status" value="1"/>
</dbReference>
<comment type="subcellular location">
    <subcellularLocation>
        <location evidence="1">Cytoplasm</location>
    </subcellularLocation>
</comment>
<feature type="modified residue" description="4-aspartylphosphate" evidence="8">
    <location>
        <position position="54"/>
    </location>
</feature>
<evidence type="ECO:0000259" key="10">
    <source>
        <dbReference type="PROSITE" id="PS50110"/>
    </source>
</evidence>